<dbReference type="Proteomes" id="UP001208570">
    <property type="component" value="Unassembled WGS sequence"/>
</dbReference>
<dbReference type="InterPro" id="IPR025659">
    <property type="entry name" value="Tubby-like_C"/>
</dbReference>
<evidence type="ECO:0000256" key="2">
    <source>
        <dbReference type="RuleBase" id="RU363116"/>
    </source>
</evidence>
<comment type="cofactor">
    <cofactor evidence="2">
        <name>Ca(2+)</name>
        <dbReference type="ChEBI" id="CHEBI:29108"/>
    </cofactor>
</comment>
<dbReference type="SUPFAM" id="SSF54518">
    <property type="entry name" value="Tubby C-terminal domain-like"/>
    <property type="match status" value="1"/>
</dbReference>
<dbReference type="InterPro" id="IPR005552">
    <property type="entry name" value="Scramblase"/>
</dbReference>
<dbReference type="EMBL" id="JAODUP010000024">
    <property type="protein sequence ID" value="KAK2167762.1"/>
    <property type="molecule type" value="Genomic_DNA"/>
</dbReference>
<keyword evidence="2" id="KW-0449">Lipoprotein</keyword>
<name>A0AAD9KAY0_9ANNE</name>
<evidence type="ECO:0000313" key="3">
    <source>
        <dbReference type="EMBL" id="KAK2167762.1"/>
    </source>
</evidence>
<dbReference type="PANTHER" id="PTHR23248">
    <property type="entry name" value="PHOSPHOLIPID SCRAMBLASE-RELATED"/>
    <property type="match status" value="1"/>
</dbReference>
<keyword evidence="2" id="KW-0564">Palmitate</keyword>
<proteinExistence type="inferred from homology"/>
<dbReference type="PANTHER" id="PTHR23248:SF9">
    <property type="entry name" value="PHOSPHOLIPID SCRAMBLASE"/>
    <property type="match status" value="1"/>
</dbReference>
<dbReference type="Pfam" id="PF03803">
    <property type="entry name" value="Scramblase"/>
    <property type="match status" value="1"/>
</dbReference>
<keyword evidence="2" id="KW-0106">Calcium</keyword>
<evidence type="ECO:0000313" key="4">
    <source>
        <dbReference type="Proteomes" id="UP001208570"/>
    </source>
</evidence>
<comment type="similarity">
    <text evidence="1 2">Belongs to the phospholipid scramblase family.</text>
</comment>
<dbReference type="AlphaFoldDB" id="A0AAD9KAY0"/>
<keyword evidence="4" id="KW-1185">Reference proteome</keyword>
<reference evidence="3" key="1">
    <citation type="journal article" date="2023" name="Mol. Biol. Evol.">
        <title>Third-Generation Sequencing Reveals the Adaptive Role of the Epigenome in Three Deep-Sea Polychaetes.</title>
        <authorList>
            <person name="Perez M."/>
            <person name="Aroh O."/>
            <person name="Sun Y."/>
            <person name="Lan Y."/>
            <person name="Juniper S.K."/>
            <person name="Young C.R."/>
            <person name="Angers B."/>
            <person name="Qian P.Y."/>
        </authorList>
    </citation>
    <scope>NUCLEOTIDE SEQUENCE</scope>
    <source>
        <strain evidence="3">P08H-3</strain>
    </source>
</reference>
<dbReference type="GO" id="GO:0017128">
    <property type="term" value="F:phospholipid scramblase activity"/>
    <property type="evidence" value="ECO:0007669"/>
    <property type="project" value="InterPro"/>
</dbReference>
<comment type="caution">
    <text evidence="3">The sequence shown here is derived from an EMBL/GenBank/DDBJ whole genome shotgun (WGS) entry which is preliminary data.</text>
</comment>
<gene>
    <name evidence="3" type="ORF">LSH36_24g04001</name>
</gene>
<organism evidence="3 4">
    <name type="scientific">Paralvinella palmiformis</name>
    <dbReference type="NCBI Taxonomy" id="53620"/>
    <lineage>
        <taxon>Eukaryota</taxon>
        <taxon>Metazoa</taxon>
        <taxon>Spiralia</taxon>
        <taxon>Lophotrochozoa</taxon>
        <taxon>Annelida</taxon>
        <taxon>Polychaeta</taxon>
        <taxon>Sedentaria</taxon>
        <taxon>Canalipalpata</taxon>
        <taxon>Terebellida</taxon>
        <taxon>Terebelliformia</taxon>
        <taxon>Alvinellidae</taxon>
        <taxon>Paralvinella</taxon>
    </lineage>
</organism>
<sequence>MAYPGSTAPVALNQPPGGAPKAQWMVQPTPNTNCPPGLEYLTQVDQLLVHQQVELLEAFVGFETNNKYEIKNSMGQRVYFAAEDTCCCTRNCCGSERPFDIKICDNTGREVIHLESPLRCDTCWFPCCLKKVEVQAPPGHTIGYVRQAWSVCKPKFKIMNAEDEQVLVIEGPCLTCNFCGDVEFQVFANDGETHVGQIRKQWSGIVKEMFTDADNFGVTFPIDLDVKVKATLLGAIFLIDFMFFEKEQNKEENSVTMM</sequence>
<comment type="function">
    <text evidence="2">May mediate accelerated ATP-independent bidirectional transbilayer migration of phospholipids upon binding calcium ions that results in a loss of phospholipid asymmetry in the plasma membrane.</text>
</comment>
<dbReference type="GO" id="GO:0005886">
    <property type="term" value="C:plasma membrane"/>
    <property type="evidence" value="ECO:0007669"/>
    <property type="project" value="TreeGrafter"/>
</dbReference>
<evidence type="ECO:0000256" key="1">
    <source>
        <dbReference type="ARBA" id="ARBA00005350"/>
    </source>
</evidence>
<protein>
    <recommendedName>
        <fullName evidence="2">Phospholipid scramblase</fullName>
    </recommendedName>
</protein>
<accession>A0AAD9KAY0</accession>